<proteinExistence type="predicted"/>
<evidence type="ECO:0000313" key="3">
    <source>
        <dbReference type="EMBL" id="CAF1119939.1"/>
    </source>
</evidence>
<comment type="caution">
    <text evidence="3">The sequence shown here is derived from an EMBL/GenBank/DDBJ whole genome shotgun (WGS) entry which is preliminary data.</text>
</comment>
<dbReference type="GO" id="GO:0043130">
    <property type="term" value="F:ubiquitin binding"/>
    <property type="evidence" value="ECO:0007669"/>
    <property type="project" value="InterPro"/>
</dbReference>
<feature type="region of interest" description="Disordered" evidence="1">
    <location>
        <begin position="1"/>
        <end position="123"/>
    </location>
</feature>
<protein>
    <recommendedName>
        <fullName evidence="2">CUE domain-containing protein</fullName>
    </recommendedName>
</protein>
<dbReference type="InterPro" id="IPR003892">
    <property type="entry name" value="CUE"/>
</dbReference>
<dbReference type="EMBL" id="CAJNOQ010006016">
    <property type="protein sequence ID" value="CAF1119939.1"/>
    <property type="molecule type" value="Genomic_DNA"/>
</dbReference>
<dbReference type="AlphaFoldDB" id="A0A814QHY9"/>
<dbReference type="PROSITE" id="PS51140">
    <property type="entry name" value="CUE"/>
    <property type="match status" value="1"/>
</dbReference>
<feature type="compositionally biased region" description="Polar residues" evidence="1">
    <location>
        <begin position="54"/>
        <end position="100"/>
    </location>
</feature>
<feature type="compositionally biased region" description="Low complexity" evidence="1">
    <location>
        <begin position="18"/>
        <end position="52"/>
    </location>
</feature>
<evidence type="ECO:0000313" key="4">
    <source>
        <dbReference type="EMBL" id="CAF3883611.1"/>
    </source>
</evidence>
<dbReference type="EMBL" id="CAJOBC010006016">
    <property type="protein sequence ID" value="CAF3883611.1"/>
    <property type="molecule type" value="Genomic_DNA"/>
</dbReference>
<dbReference type="Proteomes" id="UP000681722">
    <property type="component" value="Unassembled WGS sequence"/>
</dbReference>
<feature type="region of interest" description="Disordered" evidence="1">
    <location>
        <begin position="191"/>
        <end position="242"/>
    </location>
</feature>
<feature type="compositionally biased region" description="Polar residues" evidence="1">
    <location>
        <begin position="113"/>
        <end position="123"/>
    </location>
</feature>
<name>A0A814QHY9_9BILA</name>
<keyword evidence="5" id="KW-1185">Reference proteome</keyword>
<dbReference type="InterPro" id="IPR026185">
    <property type="entry name" value="EPSTI1"/>
</dbReference>
<dbReference type="CDD" id="cd14279">
    <property type="entry name" value="CUE"/>
    <property type="match status" value="1"/>
</dbReference>
<evidence type="ECO:0000259" key="2">
    <source>
        <dbReference type="PROSITE" id="PS51140"/>
    </source>
</evidence>
<feature type="compositionally biased region" description="Basic and acidic residues" evidence="1">
    <location>
        <begin position="207"/>
        <end position="242"/>
    </location>
</feature>
<accession>A0A814QHY9</accession>
<sequence>MADYIDKPNKMSNTFQYPSNTNRSTRPTRSNNPNTNIGGDTRVPSTSPTRRTNVVGQHQTRNNNPYNGNMNFTTARRLSNTNLSNSPQRNRPTAYQNNSYENEEDKIAPNDCADTTTTSTNRQPLIGSGYLMFQPISTKRDKMIAQAEKEKQQYMEHVERNRLKNINEVHRLGGECISEAEAREKQAEKFRQEKIERQGKFRSAQQKKKEEEEKELETKKQEARLKTIANERKDKERQNELREKLNPQKEQFLNQVNTASKQVHSVPTQKKSNVKVESIPPAFPVWTDTERERDRKATMEQFLNRFSTTSLENEIQSKVKTENDEARFTENTDMDKYTTLSDDENDIDEINHKNDDRTMMDNLAQLVDMFPHENVETLRNYLVIYEGNLQAVSNHLLNP</sequence>
<dbReference type="PANTHER" id="PTHR22529:SF1">
    <property type="entry name" value="EPITHELIAL-STROMAL INTERACTION PROTEIN 1"/>
    <property type="match status" value="1"/>
</dbReference>
<feature type="domain" description="CUE" evidence="2">
    <location>
        <begin position="358"/>
        <end position="399"/>
    </location>
</feature>
<evidence type="ECO:0000313" key="5">
    <source>
        <dbReference type="Proteomes" id="UP000663829"/>
    </source>
</evidence>
<dbReference type="Proteomes" id="UP000663829">
    <property type="component" value="Unassembled WGS sequence"/>
</dbReference>
<dbReference type="PANTHER" id="PTHR22529">
    <property type="entry name" value="EPITHELIAL-STROMAL INTERACTION PROTEIN 1"/>
    <property type="match status" value="1"/>
</dbReference>
<dbReference type="OrthoDB" id="10053624at2759"/>
<reference evidence="3" key="1">
    <citation type="submission" date="2021-02" db="EMBL/GenBank/DDBJ databases">
        <authorList>
            <person name="Nowell W R."/>
        </authorList>
    </citation>
    <scope>NUCLEOTIDE SEQUENCE</scope>
</reference>
<evidence type="ECO:0000256" key="1">
    <source>
        <dbReference type="SAM" id="MobiDB-lite"/>
    </source>
</evidence>
<organism evidence="3 5">
    <name type="scientific">Didymodactylos carnosus</name>
    <dbReference type="NCBI Taxonomy" id="1234261"/>
    <lineage>
        <taxon>Eukaryota</taxon>
        <taxon>Metazoa</taxon>
        <taxon>Spiralia</taxon>
        <taxon>Gnathifera</taxon>
        <taxon>Rotifera</taxon>
        <taxon>Eurotatoria</taxon>
        <taxon>Bdelloidea</taxon>
        <taxon>Philodinida</taxon>
        <taxon>Philodinidae</taxon>
        <taxon>Didymodactylos</taxon>
    </lineage>
</organism>
<gene>
    <name evidence="3" type="ORF">GPM918_LOCUS19641</name>
    <name evidence="4" type="ORF">SRO942_LOCUS19638</name>
</gene>